<proteinExistence type="predicted"/>
<sequence length="139" mass="16289">MGWVLRERRGPVWKQGWVERTLASISLPPFPLLAIFLIIFLLLSVSSYVKYKSQMQYTLVKLKLFLFFLPVILIFVARLVSKCQSFFFPRTKAEYGSGNRTWDLPWGVALLVLVLLVMISYRSTFQSMWSPIVWKPNYC</sequence>
<evidence type="ECO:0000256" key="1">
    <source>
        <dbReference type="SAM" id="Phobius"/>
    </source>
</evidence>
<feature type="transmembrane region" description="Helical" evidence="1">
    <location>
        <begin position="30"/>
        <end position="50"/>
    </location>
</feature>
<feature type="transmembrane region" description="Helical" evidence="1">
    <location>
        <begin position="62"/>
        <end position="80"/>
    </location>
</feature>
<accession>A0A2P2QLY8</accession>
<name>A0A2P2QLY8_RHIMU</name>
<keyword evidence="1" id="KW-0812">Transmembrane</keyword>
<organism evidence="2">
    <name type="scientific">Rhizophora mucronata</name>
    <name type="common">Asiatic mangrove</name>
    <dbReference type="NCBI Taxonomy" id="61149"/>
    <lineage>
        <taxon>Eukaryota</taxon>
        <taxon>Viridiplantae</taxon>
        <taxon>Streptophyta</taxon>
        <taxon>Embryophyta</taxon>
        <taxon>Tracheophyta</taxon>
        <taxon>Spermatophyta</taxon>
        <taxon>Magnoliopsida</taxon>
        <taxon>eudicotyledons</taxon>
        <taxon>Gunneridae</taxon>
        <taxon>Pentapetalae</taxon>
        <taxon>rosids</taxon>
        <taxon>fabids</taxon>
        <taxon>Malpighiales</taxon>
        <taxon>Rhizophoraceae</taxon>
        <taxon>Rhizophora</taxon>
    </lineage>
</organism>
<evidence type="ECO:0000313" key="2">
    <source>
        <dbReference type="EMBL" id="MBX67897.1"/>
    </source>
</evidence>
<feature type="transmembrane region" description="Helical" evidence="1">
    <location>
        <begin position="104"/>
        <end position="121"/>
    </location>
</feature>
<reference evidence="2" key="1">
    <citation type="submission" date="2018-02" db="EMBL/GenBank/DDBJ databases">
        <title>Rhizophora mucronata_Transcriptome.</title>
        <authorList>
            <person name="Meera S.P."/>
            <person name="Sreeshan A."/>
            <person name="Augustine A."/>
        </authorList>
    </citation>
    <scope>NUCLEOTIDE SEQUENCE</scope>
    <source>
        <tissue evidence="2">Leaf</tissue>
    </source>
</reference>
<dbReference type="PANTHER" id="PTHR33306:SF40">
    <property type="entry name" value="EXPRESSED PROTEIN"/>
    <property type="match status" value="1"/>
</dbReference>
<dbReference type="PANTHER" id="PTHR33306">
    <property type="entry name" value="EXPRESSED PROTEIN-RELATED-RELATED"/>
    <property type="match status" value="1"/>
</dbReference>
<protein>
    <submittedName>
        <fullName evidence="2">Uncharacterized protein</fullName>
    </submittedName>
</protein>
<keyword evidence="1" id="KW-1133">Transmembrane helix</keyword>
<dbReference type="EMBL" id="GGEC01087413">
    <property type="protein sequence ID" value="MBX67897.1"/>
    <property type="molecule type" value="Transcribed_RNA"/>
</dbReference>
<dbReference type="AlphaFoldDB" id="A0A2P2QLY8"/>
<keyword evidence="1" id="KW-0472">Membrane</keyword>